<dbReference type="FunFam" id="2.40.50.140:FF:000015">
    <property type="entry name" value="Eukaryotic translation initiation factor 2 subunit alpha"/>
    <property type="match status" value="1"/>
</dbReference>
<accession>A0A9P6KX68</accession>
<dbReference type="SUPFAM" id="SSF116742">
    <property type="entry name" value="eIF2alpha middle domain-like"/>
    <property type="match status" value="1"/>
</dbReference>
<dbReference type="Pfam" id="PF07541">
    <property type="entry name" value="EIF_2_alpha"/>
    <property type="match status" value="1"/>
</dbReference>
<proteinExistence type="inferred from homology"/>
<feature type="domain" description="S1 motif" evidence="4">
    <location>
        <begin position="17"/>
        <end position="88"/>
    </location>
</feature>
<dbReference type="SUPFAM" id="SSF50249">
    <property type="entry name" value="Nucleic acid-binding proteins"/>
    <property type="match status" value="1"/>
</dbReference>
<dbReference type="InterPro" id="IPR003029">
    <property type="entry name" value="S1_domain"/>
</dbReference>
<dbReference type="InterPro" id="IPR024054">
    <property type="entry name" value="TIF2_asu_middle_sf"/>
</dbReference>
<dbReference type="Gene3D" id="1.10.150.190">
    <property type="entry name" value="Translation initiation factor 2, subunit 1, domain 2"/>
    <property type="match status" value="1"/>
</dbReference>
<dbReference type="Gene3D" id="2.40.50.140">
    <property type="entry name" value="Nucleic acid-binding proteins"/>
    <property type="match status" value="1"/>
</dbReference>
<dbReference type="GO" id="GO:0003743">
    <property type="term" value="F:translation initiation factor activity"/>
    <property type="evidence" value="ECO:0007669"/>
    <property type="project" value="UniProtKB-KW"/>
</dbReference>
<dbReference type="AlphaFoldDB" id="A0A9P6KX68"/>
<protein>
    <submittedName>
        <fullName evidence="5">Eukaryotic translation initiation factor 2 subunit alpha</fullName>
    </submittedName>
</protein>
<evidence type="ECO:0000313" key="6">
    <source>
        <dbReference type="Proteomes" id="UP000740883"/>
    </source>
</evidence>
<dbReference type="InterPro" id="IPR044126">
    <property type="entry name" value="S1_IF2_alpha"/>
</dbReference>
<sequence>MSSFECGFYNKKYPEEGEIVIGRVATMDNEGVSIDLLEYGKARGLVLLGELSKKRIKNVSKITKVNNIEVCNVLRVDNEKGYIDLSLTKVSENEKEECRKTYIKNKTAYYIMTKAAKKLNRSVVEFYESFGYKKAEEYGSLYYFFARVKDDDSIIEDDEVGQTIKKLIQEQFQASTYKVRADVDVTCQSSGGVETIKEAFKKVIEKDHKLQINLSKTPTYSILRISSDKEKAYNAVLEACKEIEEFISKNNGTFNIISQPKLYGEKSKFALLSTAEDDIDNEPSEE</sequence>
<dbReference type="PANTHER" id="PTHR10602">
    <property type="entry name" value="EUKARYOTIC TRANSLATION INITIATION FACTOR 2 SUBUNIT 1"/>
    <property type="match status" value="1"/>
</dbReference>
<comment type="caution">
    <text evidence="5">The sequence shown here is derived from an EMBL/GenBank/DDBJ whole genome shotgun (WGS) entry which is preliminary data.</text>
</comment>
<dbReference type="EMBL" id="SBJO01001214">
    <property type="protein sequence ID" value="KAF9749461.1"/>
    <property type="molecule type" value="Genomic_DNA"/>
</dbReference>
<organism evidence="5 6">
    <name type="scientific">Nosema granulosis</name>
    <dbReference type="NCBI Taxonomy" id="83296"/>
    <lineage>
        <taxon>Eukaryota</taxon>
        <taxon>Fungi</taxon>
        <taxon>Fungi incertae sedis</taxon>
        <taxon>Microsporidia</taxon>
        <taxon>Nosematidae</taxon>
        <taxon>Nosema</taxon>
    </lineage>
</organism>
<dbReference type="InterPro" id="IPR012340">
    <property type="entry name" value="NA-bd_OB-fold"/>
</dbReference>
<gene>
    <name evidence="5" type="primary">SUI2</name>
    <name evidence="5" type="ORF">NGRA_3475</name>
</gene>
<evidence type="ECO:0000256" key="3">
    <source>
        <dbReference type="ARBA" id="ARBA00022917"/>
    </source>
</evidence>
<dbReference type="InterPro" id="IPR011488">
    <property type="entry name" value="TIF_2_asu"/>
</dbReference>
<dbReference type="PANTHER" id="PTHR10602:SF0">
    <property type="entry name" value="EUKARYOTIC TRANSLATION INITIATION FACTOR 2 SUBUNIT 1"/>
    <property type="match status" value="1"/>
</dbReference>
<dbReference type="Pfam" id="PF00575">
    <property type="entry name" value="S1"/>
    <property type="match status" value="1"/>
</dbReference>
<evidence type="ECO:0000256" key="2">
    <source>
        <dbReference type="ARBA" id="ARBA00022540"/>
    </source>
</evidence>
<dbReference type="CDD" id="cd04452">
    <property type="entry name" value="S1_IF2_alpha"/>
    <property type="match status" value="1"/>
</dbReference>
<dbReference type="GO" id="GO:0043022">
    <property type="term" value="F:ribosome binding"/>
    <property type="evidence" value="ECO:0007669"/>
    <property type="project" value="TreeGrafter"/>
</dbReference>
<name>A0A9P6KX68_9MICR</name>
<evidence type="ECO:0000259" key="4">
    <source>
        <dbReference type="PROSITE" id="PS50126"/>
    </source>
</evidence>
<dbReference type="OrthoDB" id="1685042at2759"/>
<dbReference type="Gene3D" id="3.30.70.1130">
    <property type="entry name" value="EIF_2_alpha"/>
    <property type="match status" value="1"/>
</dbReference>
<keyword evidence="3" id="KW-0648">Protein biosynthesis</keyword>
<keyword evidence="6" id="KW-1185">Reference proteome</keyword>
<dbReference type="PROSITE" id="PS50126">
    <property type="entry name" value="S1"/>
    <property type="match status" value="1"/>
</dbReference>
<dbReference type="SMART" id="SM00316">
    <property type="entry name" value="S1"/>
    <property type="match status" value="1"/>
</dbReference>
<dbReference type="SUPFAM" id="SSF110993">
    <property type="entry name" value="eIF-2-alpha, C-terminal domain"/>
    <property type="match status" value="1"/>
</dbReference>
<evidence type="ECO:0000313" key="5">
    <source>
        <dbReference type="EMBL" id="KAF9749461.1"/>
    </source>
</evidence>
<evidence type="ECO:0000256" key="1">
    <source>
        <dbReference type="ARBA" id="ARBA00007223"/>
    </source>
</evidence>
<dbReference type="GO" id="GO:0003723">
    <property type="term" value="F:RNA binding"/>
    <property type="evidence" value="ECO:0007669"/>
    <property type="project" value="InterPro"/>
</dbReference>
<dbReference type="Proteomes" id="UP000740883">
    <property type="component" value="Unassembled WGS sequence"/>
</dbReference>
<comment type="similarity">
    <text evidence="1">Belongs to the eIF-2-alpha family.</text>
</comment>
<reference evidence="5 6" key="1">
    <citation type="journal article" date="2020" name="Genome Biol. Evol.">
        <title>Comparative genomics of strictly vertically transmitted, feminizing microsporidia endosymbionts of amphipod crustaceans.</title>
        <authorList>
            <person name="Cormier A."/>
            <person name="Chebbi M.A."/>
            <person name="Giraud I."/>
            <person name="Wattier R."/>
            <person name="Teixeira M."/>
            <person name="Gilbert C."/>
            <person name="Rigaud T."/>
            <person name="Cordaux R."/>
        </authorList>
    </citation>
    <scope>NUCLEOTIDE SEQUENCE [LARGE SCALE GENOMIC DNA]</scope>
    <source>
        <strain evidence="5 6">Ou3-Ou53</strain>
    </source>
</reference>
<keyword evidence="2 5" id="KW-0396">Initiation factor</keyword>
<dbReference type="InterPro" id="IPR024055">
    <property type="entry name" value="TIF2_asu_C"/>
</dbReference>